<evidence type="ECO:0000313" key="3">
    <source>
        <dbReference type="Proteomes" id="UP000799439"/>
    </source>
</evidence>
<name>A0A9P4J820_9PEZI</name>
<accession>A0A9P4J820</accession>
<dbReference type="Gene3D" id="1.25.40.10">
    <property type="entry name" value="Tetratricopeptide repeat domain"/>
    <property type="match status" value="1"/>
</dbReference>
<dbReference type="SUPFAM" id="SSF48452">
    <property type="entry name" value="TPR-like"/>
    <property type="match status" value="1"/>
</dbReference>
<dbReference type="AlphaFoldDB" id="A0A9P4J820"/>
<dbReference type="OrthoDB" id="5328412at2759"/>
<sequence>MSSKTRFPPKPKKSKAGSKKTLESADDFQQAADAEEETGGKWRAGDKAKSCRAFVRAIELYDQGLSRHPRNFDLAYNKARLQFEVSEQPGLVACLSISLNEFLQQALQSHRYALRLNEENTDVLFNTSQLLVSLAENIVEDADPWELDQSVPAGLLHEALELLDACFTRQNMQFEEQQQAWNQETDEASGGVSLSNSAPSSPRSVTEQSATVESSVVPEDLLDTLRASITALTQLVTLDTSSAILTLSAMAESLLTTKFPYCTSLLPPNSQPSAQQETLLQRTSFTAALSSAEFDATLITPQTYLARLSFPTLDLATNSEAICTAADAISEAVSAVVVRLRRTPNSSITASDLVSILGQAQSLYSVALGLLSTSAPAKKGLQLSLVPRVDPETSLRLAAAHEAVADAALLELVLARMTGGNERGQLAKARGGYGTARAAYAAAEDGRAAGKVGARKGVVEVVEAVGMGDEAGVRQVVEGWKGREKMIRGVVREMWDEGLLWEWWEEVLECGIGGK</sequence>
<dbReference type="Proteomes" id="UP000799439">
    <property type="component" value="Unassembled WGS sequence"/>
</dbReference>
<dbReference type="InterPro" id="IPR011990">
    <property type="entry name" value="TPR-like_helical_dom_sf"/>
</dbReference>
<feature type="compositionally biased region" description="Basic residues" evidence="1">
    <location>
        <begin position="7"/>
        <end position="18"/>
    </location>
</feature>
<dbReference type="EMBL" id="ML996081">
    <property type="protein sequence ID" value="KAF2157073.1"/>
    <property type="molecule type" value="Genomic_DNA"/>
</dbReference>
<feature type="region of interest" description="Disordered" evidence="1">
    <location>
        <begin position="1"/>
        <end position="42"/>
    </location>
</feature>
<evidence type="ECO:0000313" key="2">
    <source>
        <dbReference type="EMBL" id="KAF2157073.1"/>
    </source>
</evidence>
<reference evidence="2" key="1">
    <citation type="journal article" date="2020" name="Stud. Mycol.">
        <title>101 Dothideomycetes genomes: a test case for predicting lifestyles and emergence of pathogens.</title>
        <authorList>
            <person name="Haridas S."/>
            <person name="Albert R."/>
            <person name="Binder M."/>
            <person name="Bloem J."/>
            <person name="Labutti K."/>
            <person name="Salamov A."/>
            <person name="Andreopoulos B."/>
            <person name="Baker S."/>
            <person name="Barry K."/>
            <person name="Bills G."/>
            <person name="Bluhm B."/>
            <person name="Cannon C."/>
            <person name="Castanera R."/>
            <person name="Culley D."/>
            <person name="Daum C."/>
            <person name="Ezra D."/>
            <person name="Gonzalez J."/>
            <person name="Henrissat B."/>
            <person name="Kuo A."/>
            <person name="Liang C."/>
            <person name="Lipzen A."/>
            <person name="Lutzoni F."/>
            <person name="Magnuson J."/>
            <person name="Mondo S."/>
            <person name="Nolan M."/>
            <person name="Ohm R."/>
            <person name="Pangilinan J."/>
            <person name="Park H.-J."/>
            <person name="Ramirez L."/>
            <person name="Alfaro M."/>
            <person name="Sun H."/>
            <person name="Tritt A."/>
            <person name="Yoshinaga Y."/>
            <person name="Zwiers L.-H."/>
            <person name="Turgeon B."/>
            <person name="Goodwin S."/>
            <person name="Spatafora J."/>
            <person name="Crous P."/>
            <person name="Grigoriev I."/>
        </authorList>
    </citation>
    <scope>NUCLEOTIDE SEQUENCE</scope>
    <source>
        <strain evidence="2">CBS 260.36</strain>
    </source>
</reference>
<feature type="compositionally biased region" description="Low complexity" evidence="1">
    <location>
        <begin position="189"/>
        <end position="205"/>
    </location>
</feature>
<protein>
    <submittedName>
        <fullName evidence="2">Uncharacterized protein</fullName>
    </submittedName>
</protein>
<gene>
    <name evidence="2" type="ORF">K461DRAFT_309251</name>
</gene>
<feature type="region of interest" description="Disordered" evidence="1">
    <location>
        <begin position="178"/>
        <end position="213"/>
    </location>
</feature>
<proteinExistence type="predicted"/>
<organism evidence="2 3">
    <name type="scientific">Myriangium duriaei CBS 260.36</name>
    <dbReference type="NCBI Taxonomy" id="1168546"/>
    <lineage>
        <taxon>Eukaryota</taxon>
        <taxon>Fungi</taxon>
        <taxon>Dikarya</taxon>
        <taxon>Ascomycota</taxon>
        <taxon>Pezizomycotina</taxon>
        <taxon>Dothideomycetes</taxon>
        <taxon>Dothideomycetidae</taxon>
        <taxon>Myriangiales</taxon>
        <taxon>Myriangiaceae</taxon>
        <taxon>Myriangium</taxon>
    </lineage>
</organism>
<comment type="caution">
    <text evidence="2">The sequence shown here is derived from an EMBL/GenBank/DDBJ whole genome shotgun (WGS) entry which is preliminary data.</text>
</comment>
<evidence type="ECO:0000256" key="1">
    <source>
        <dbReference type="SAM" id="MobiDB-lite"/>
    </source>
</evidence>
<keyword evidence="3" id="KW-1185">Reference proteome</keyword>